<protein>
    <submittedName>
        <fullName evidence="1">Uncharacterized protein</fullName>
    </submittedName>
</protein>
<dbReference type="EMBL" id="JAAMPU010000078">
    <property type="protein sequence ID" value="NMH26483.1"/>
    <property type="molecule type" value="Genomic_DNA"/>
</dbReference>
<name>A0A972FQA4_9FLAO</name>
<sequence>MIQLLSIKPAEIKNGQEISLESQLIMESLNEISNRINKLESKNQFVVSNTIEPYTKTYKLNNDTVVLGEDIYAEHEHVGRLVDFHPDAVFLEKDNKIIKIGKSDKKYKLLYSLPF</sequence>
<comment type="caution">
    <text evidence="1">The sequence shown here is derived from an EMBL/GenBank/DDBJ whole genome shotgun (WGS) entry which is preliminary data.</text>
</comment>
<organism evidence="1 2">
    <name type="scientific">Flavobacterium silvaticum</name>
    <dbReference type="NCBI Taxonomy" id="1852020"/>
    <lineage>
        <taxon>Bacteria</taxon>
        <taxon>Pseudomonadati</taxon>
        <taxon>Bacteroidota</taxon>
        <taxon>Flavobacteriia</taxon>
        <taxon>Flavobacteriales</taxon>
        <taxon>Flavobacteriaceae</taxon>
        <taxon>Flavobacterium</taxon>
    </lineage>
</organism>
<gene>
    <name evidence="1" type="ORF">G6047_00430</name>
</gene>
<keyword evidence="2" id="KW-1185">Reference proteome</keyword>
<reference evidence="1" key="1">
    <citation type="submission" date="2020-02" db="EMBL/GenBank/DDBJ databases">
        <title>Flavobacterium sp. genome.</title>
        <authorList>
            <person name="Jung H.S."/>
            <person name="Baek J.H."/>
            <person name="Jeon C.O."/>
        </authorList>
    </citation>
    <scope>NUCLEOTIDE SEQUENCE</scope>
    <source>
        <strain evidence="1">SE-s28</strain>
    </source>
</reference>
<dbReference type="Proteomes" id="UP000712080">
    <property type="component" value="Unassembled WGS sequence"/>
</dbReference>
<dbReference type="RefSeq" id="WP_169525349.1">
    <property type="nucleotide sequence ID" value="NZ_JAAMPU010000078.1"/>
</dbReference>
<dbReference type="AlphaFoldDB" id="A0A972FQA4"/>
<evidence type="ECO:0000313" key="1">
    <source>
        <dbReference type="EMBL" id="NMH26483.1"/>
    </source>
</evidence>
<accession>A0A972FQA4</accession>
<proteinExistence type="predicted"/>
<evidence type="ECO:0000313" key="2">
    <source>
        <dbReference type="Proteomes" id="UP000712080"/>
    </source>
</evidence>